<keyword evidence="6" id="KW-0067">ATP-binding</keyword>
<evidence type="ECO:0000256" key="2">
    <source>
        <dbReference type="ARBA" id="ARBA00022614"/>
    </source>
</evidence>
<dbReference type="HOGENOM" id="CLU_000837_8_6_1"/>
<feature type="domain" description="Disease resistance protein winged helix" evidence="10">
    <location>
        <begin position="509"/>
        <end position="577"/>
    </location>
</feature>
<keyword evidence="7" id="KW-0175">Coiled coil</keyword>
<name>A0A0E0J065_ORYNI</name>
<dbReference type="GO" id="GO:0043531">
    <property type="term" value="F:ADP binding"/>
    <property type="evidence" value="ECO:0007669"/>
    <property type="project" value="InterPro"/>
</dbReference>
<evidence type="ECO:0000256" key="4">
    <source>
        <dbReference type="ARBA" id="ARBA00022741"/>
    </source>
</evidence>
<evidence type="ECO:0000256" key="5">
    <source>
        <dbReference type="ARBA" id="ARBA00022821"/>
    </source>
</evidence>
<reference evidence="12" key="1">
    <citation type="submission" date="2015-04" db="UniProtKB">
        <authorList>
            <consortium name="EnsemblPlants"/>
        </authorList>
    </citation>
    <scope>IDENTIFICATION</scope>
    <source>
        <strain evidence="12">SL10</strain>
    </source>
</reference>
<evidence type="ECO:0000256" key="1">
    <source>
        <dbReference type="ARBA" id="ARBA00008894"/>
    </source>
</evidence>
<evidence type="ECO:0000259" key="8">
    <source>
        <dbReference type="Pfam" id="PF00931"/>
    </source>
</evidence>
<dbReference type="Gramene" id="ONIVA11G08230.1">
    <property type="protein sequence ID" value="ONIVA11G08230.1"/>
    <property type="gene ID" value="ONIVA11G08230"/>
</dbReference>
<dbReference type="PRINTS" id="PR00364">
    <property type="entry name" value="DISEASERSIST"/>
</dbReference>
<evidence type="ECO:0000256" key="6">
    <source>
        <dbReference type="ARBA" id="ARBA00022840"/>
    </source>
</evidence>
<dbReference type="Gene3D" id="3.40.50.300">
    <property type="entry name" value="P-loop containing nucleotide triphosphate hydrolases"/>
    <property type="match status" value="1"/>
</dbReference>
<keyword evidence="2" id="KW-0433">Leucine-rich repeat</keyword>
<dbReference type="EnsemblPlants" id="ONIVA11G08230.1">
    <property type="protein sequence ID" value="ONIVA11G08230.1"/>
    <property type="gene ID" value="ONIVA11G08230"/>
</dbReference>
<keyword evidence="13" id="KW-1185">Reference proteome</keyword>
<keyword evidence="4" id="KW-0547">Nucleotide-binding</keyword>
<dbReference type="GO" id="GO:0042742">
    <property type="term" value="P:defense response to bacterium"/>
    <property type="evidence" value="ECO:0007669"/>
    <property type="project" value="UniProtKB-ARBA"/>
</dbReference>
<protein>
    <recommendedName>
        <fullName evidence="14">AAA+ ATPase domain-containing protein</fullName>
    </recommendedName>
</protein>
<evidence type="ECO:0000256" key="7">
    <source>
        <dbReference type="ARBA" id="ARBA00023054"/>
    </source>
</evidence>
<dbReference type="PANTHER" id="PTHR36766">
    <property type="entry name" value="PLANT BROAD-SPECTRUM MILDEW RESISTANCE PROTEIN RPW8"/>
    <property type="match status" value="1"/>
</dbReference>
<dbReference type="CDD" id="cd14798">
    <property type="entry name" value="RX-CC_like"/>
    <property type="match status" value="1"/>
</dbReference>
<reference evidence="12" key="2">
    <citation type="submission" date="2018-04" db="EMBL/GenBank/DDBJ databases">
        <title>OnivRS2 (Oryza nivara Reference Sequence Version 2).</title>
        <authorList>
            <person name="Zhang J."/>
            <person name="Kudrna D."/>
            <person name="Lee S."/>
            <person name="Talag J."/>
            <person name="Rajasekar S."/>
            <person name="Welchert J."/>
            <person name="Hsing Y.-I."/>
            <person name="Wing R.A."/>
        </authorList>
    </citation>
    <scope>NUCLEOTIDE SEQUENCE [LARGE SCALE GENOMIC DNA]</scope>
    <source>
        <strain evidence="12">SL10</strain>
    </source>
</reference>
<evidence type="ECO:0000256" key="3">
    <source>
        <dbReference type="ARBA" id="ARBA00022737"/>
    </source>
</evidence>
<dbReference type="SUPFAM" id="SSF52540">
    <property type="entry name" value="P-loop containing nucleoside triphosphate hydrolases"/>
    <property type="match status" value="1"/>
</dbReference>
<feature type="domain" description="NB-ARC" evidence="8">
    <location>
        <begin position="262"/>
        <end position="421"/>
    </location>
</feature>
<dbReference type="InterPro" id="IPR002182">
    <property type="entry name" value="NB-ARC"/>
</dbReference>
<dbReference type="GO" id="GO:0005524">
    <property type="term" value="F:ATP binding"/>
    <property type="evidence" value="ECO:0007669"/>
    <property type="project" value="UniProtKB-KW"/>
</dbReference>
<evidence type="ECO:0000259" key="9">
    <source>
        <dbReference type="Pfam" id="PF18052"/>
    </source>
</evidence>
<keyword evidence="5" id="KW-0611">Plant defense</keyword>
<feature type="domain" description="Disease resistance N-terminal" evidence="9">
    <location>
        <begin position="96"/>
        <end position="164"/>
    </location>
</feature>
<proteinExistence type="inferred from homology"/>
<dbReference type="InterPro" id="IPR041118">
    <property type="entry name" value="Rx_N"/>
</dbReference>
<evidence type="ECO:0000259" key="11">
    <source>
        <dbReference type="Pfam" id="PF23598"/>
    </source>
</evidence>
<dbReference type="AlphaFoldDB" id="A0A0E0J065"/>
<accession>A0A0E0J065</accession>
<dbReference type="Pfam" id="PF18052">
    <property type="entry name" value="Rx_N"/>
    <property type="match status" value="1"/>
</dbReference>
<evidence type="ECO:0000259" key="10">
    <source>
        <dbReference type="Pfam" id="PF23559"/>
    </source>
</evidence>
<dbReference type="InterPro" id="IPR055414">
    <property type="entry name" value="LRR_R13L4/SHOC2-like"/>
</dbReference>
<dbReference type="PANTHER" id="PTHR36766:SF70">
    <property type="entry name" value="DISEASE RESISTANCE PROTEIN RGA4"/>
    <property type="match status" value="1"/>
</dbReference>
<dbReference type="eggNOG" id="KOG4658">
    <property type="taxonomic scope" value="Eukaryota"/>
</dbReference>
<comment type="similarity">
    <text evidence="1">Belongs to the disease resistance NB-LRR family.</text>
</comment>
<dbReference type="InterPro" id="IPR058922">
    <property type="entry name" value="WHD_DRP"/>
</dbReference>
<organism evidence="12">
    <name type="scientific">Oryza nivara</name>
    <name type="common">Indian wild rice</name>
    <name type="synonym">Oryza sativa f. spontanea</name>
    <dbReference type="NCBI Taxonomy" id="4536"/>
    <lineage>
        <taxon>Eukaryota</taxon>
        <taxon>Viridiplantae</taxon>
        <taxon>Streptophyta</taxon>
        <taxon>Embryophyta</taxon>
        <taxon>Tracheophyta</taxon>
        <taxon>Spermatophyta</taxon>
        <taxon>Magnoliopsida</taxon>
        <taxon>Liliopsida</taxon>
        <taxon>Poales</taxon>
        <taxon>Poaceae</taxon>
        <taxon>BOP clade</taxon>
        <taxon>Oryzoideae</taxon>
        <taxon>Oryzeae</taxon>
        <taxon>Oryzinae</taxon>
        <taxon>Oryza</taxon>
    </lineage>
</organism>
<evidence type="ECO:0008006" key="14">
    <source>
        <dbReference type="Google" id="ProtNLM"/>
    </source>
</evidence>
<dbReference type="InterPro" id="IPR032675">
    <property type="entry name" value="LRR_dom_sf"/>
</dbReference>
<dbReference type="Pfam" id="PF00931">
    <property type="entry name" value="NB-ARC"/>
    <property type="match status" value="1"/>
</dbReference>
<dbReference type="GO" id="GO:0002758">
    <property type="term" value="P:innate immune response-activating signaling pathway"/>
    <property type="evidence" value="ECO:0007669"/>
    <property type="project" value="UniProtKB-ARBA"/>
</dbReference>
<dbReference type="STRING" id="4536.A0A0E0J065"/>
<dbReference type="InterPro" id="IPR027417">
    <property type="entry name" value="P-loop_NTPase"/>
</dbReference>
<dbReference type="SUPFAM" id="SSF52058">
    <property type="entry name" value="L domain-like"/>
    <property type="match status" value="1"/>
</dbReference>
<dbReference type="Gene3D" id="1.10.10.10">
    <property type="entry name" value="Winged helix-like DNA-binding domain superfamily/Winged helix DNA-binding domain"/>
    <property type="match status" value="1"/>
</dbReference>
<dbReference type="Pfam" id="PF23559">
    <property type="entry name" value="WHD_DRP"/>
    <property type="match status" value="1"/>
</dbReference>
<dbReference type="InterPro" id="IPR038005">
    <property type="entry name" value="RX-like_CC"/>
</dbReference>
<dbReference type="OMA" id="DHYRCKM"/>
<dbReference type="InterPro" id="IPR036388">
    <property type="entry name" value="WH-like_DNA-bd_sf"/>
</dbReference>
<feature type="domain" description="Disease resistance R13L4/SHOC-2-like LRR" evidence="11">
    <location>
        <begin position="623"/>
        <end position="920"/>
    </location>
</feature>
<evidence type="ECO:0000313" key="13">
    <source>
        <dbReference type="Proteomes" id="UP000006591"/>
    </source>
</evidence>
<dbReference type="Gene3D" id="1.20.5.4130">
    <property type="match status" value="1"/>
</dbReference>
<dbReference type="GO" id="GO:0009626">
    <property type="term" value="P:plant-type hypersensitive response"/>
    <property type="evidence" value="ECO:0007669"/>
    <property type="project" value="UniProtKB-ARBA"/>
</dbReference>
<dbReference type="Gene3D" id="3.80.10.10">
    <property type="entry name" value="Ribonuclease Inhibitor"/>
    <property type="match status" value="2"/>
</dbReference>
<dbReference type="FunFam" id="1.10.10.10:FF:000322">
    <property type="entry name" value="Probable disease resistance protein At1g63360"/>
    <property type="match status" value="1"/>
</dbReference>
<keyword evidence="3" id="KW-0677">Repeat</keyword>
<sequence>MAAAAAMSTIPRTPAVTAASLPPAAGSRSSCGGVVGVRVPNLHRQRFPRPRSSAAWASSRSSIRILIIILRARSVSPRSGLNRFVESFDKFDVQGIVMEEAILILGVDEELKELQRRMKQIQCFLHDAEQRRIEEEAVNNWLGELKNAIYDADDIIDMAKFEGSKLLVNHSSPSPLPIKYISCCNLSVTSCVRNVWTHRKIALQIRRVNYNLQRISIDKTFLALENVKATYRVLAPSKRHTSHLVEPNLVGKEIKYATSRLVEMILTHREEKAFKVAIVGTGGVGKTTLAQNIYNDQRVKGNFSKHAWICVSQEYSEVNLLKELLRNMGVHERQGETVGELQSKLASTIKDESLFVVLDDVWQSEVWTNVVRTPFHDAAKATILVTARDELVVRRVGAEHLHRVEMMSTDVGWELLWKSMNIKEEKEVETLQHIGTKIVSKCGGLPLAIKVIASVLATKEKTKNTWEKVVESSAWSMSKLPAELRGALYLSYDDLPHNLKQCFLYCALYVEGQMMHRADLVRFWVAEGFVEEQEGQLLEDTAEEYYHELICRHLLEPDPFYFDHYRCKMHDLLRYLAQHLSREECYFDQLPLEPTTWSKLRRISIVNKTDMLSSVVEKGHCRVRTLMFCMSPNIDSDVFMRFPHLRVLDLTGSIVQRIPDSINSLIHLRLLDLDATDISCLPDSIGSLTNLQILNLQRCYALHDLPMAITKLCSLRRLGLDDTPINQVPRGISKLSLLNDLQGFPVGHSYVNTRKQDGWNLEELGHLSEMKRLGMIRLENAMPCGTSSLLDKKHLKFLNLHCTTHTKESYTMEDITNIENVFDELKPPCNLEDLSIAGSFGQRYPTWLGADLSSLKILRLIDCASWAHLPAVGQLPNLKCLKIMGASAVTKIGPEFLCDKTATPRFLGTIAFPKLEWLVISDMPNWEEWSFTEEVVGASDGKSCTENNKMVLQVMPLLQKLELGDCPKLRALPQQLAQVTSLKWLHIERAQALKVVEDLTFLSDSLLLSKCEGLERLSDLPQVRTLYVSECPALRWAQKLDCVQQLWLSKDLQMEFPLWLSLLKQRYQQLHGEELDLYTW</sequence>
<dbReference type="Pfam" id="PF23598">
    <property type="entry name" value="LRR_14"/>
    <property type="match status" value="1"/>
</dbReference>
<evidence type="ECO:0000313" key="12">
    <source>
        <dbReference type="EnsemblPlants" id="ONIVA11G08230.1"/>
    </source>
</evidence>
<dbReference type="Proteomes" id="UP000006591">
    <property type="component" value="Chromosome 11"/>
</dbReference>